<dbReference type="EMBL" id="CACRXK020009534">
    <property type="protein sequence ID" value="CAB4017411.1"/>
    <property type="molecule type" value="Genomic_DNA"/>
</dbReference>
<dbReference type="GO" id="GO:0016272">
    <property type="term" value="C:prefoldin complex"/>
    <property type="evidence" value="ECO:0007669"/>
    <property type="project" value="InterPro"/>
</dbReference>
<dbReference type="SUPFAM" id="SSF46579">
    <property type="entry name" value="Prefoldin"/>
    <property type="match status" value="1"/>
</dbReference>
<dbReference type="InterPro" id="IPR027235">
    <property type="entry name" value="PFD2"/>
</dbReference>
<evidence type="ECO:0000256" key="4">
    <source>
        <dbReference type="SAM" id="MobiDB-lite"/>
    </source>
</evidence>
<keyword evidence="2" id="KW-0143">Chaperone</keyword>
<evidence type="ECO:0000256" key="2">
    <source>
        <dbReference type="ARBA" id="ARBA00023186"/>
    </source>
</evidence>
<comment type="similarity">
    <text evidence="1">Belongs to the prefoldin subunit beta family.</text>
</comment>
<dbReference type="Gene3D" id="1.10.287.370">
    <property type="match status" value="1"/>
</dbReference>
<dbReference type="OrthoDB" id="29646at2759"/>
<dbReference type="AlphaFoldDB" id="A0A7D9ETH8"/>
<dbReference type="GO" id="GO:0006457">
    <property type="term" value="P:protein folding"/>
    <property type="evidence" value="ECO:0007669"/>
    <property type="project" value="InterPro"/>
</dbReference>
<comment type="function">
    <text evidence="3">Binds specifically to cytosolic chaperonin (c-CPN) and transfers target proteins to it. Binds to nascent polypeptide chain and promotes folding in an environment in which there are many competing pathways for nonnative proteins.</text>
</comment>
<evidence type="ECO:0000256" key="3">
    <source>
        <dbReference type="ARBA" id="ARBA00024667"/>
    </source>
</evidence>
<accession>A0A7D9ETH8</accession>
<gene>
    <name evidence="5" type="ORF">PACLA_8A056382</name>
</gene>
<evidence type="ECO:0000313" key="6">
    <source>
        <dbReference type="Proteomes" id="UP001152795"/>
    </source>
</evidence>
<reference evidence="5" key="1">
    <citation type="submission" date="2020-04" db="EMBL/GenBank/DDBJ databases">
        <authorList>
            <person name="Alioto T."/>
            <person name="Alioto T."/>
            <person name="Gomez Garrido J."/>
        </authorList>
    </citation>
    <scope>NUCLEOTIDE SEQUENCE</scope>
    <source>
        <strain evidence="5">A484AB</strain>
    </source>
</reference>
<dbReference type="InterPro" id="IPR009053">
    <property type="entry name" value="Prefoldin"/>
</dbReference>
<feature type="compositionally biased region" description="Basic and acidic residues" evidence="4">
    <location>
        <begin position="107"/>
        <end position="136"/>
    </location>
</feature>
<organism evidence="5 6">
    <name type="scientific">Paramuricea clavata</name>
    <name type="common">Red gorgonian</name>
    <name type="synonym">Violescent sea-whip</name>
    <dbReference type="NCBI Taxonomy" id="317549"/>
    <lineage>
        <taxon>Eukaryota</taxon>
        <taxon>Metazoa</taxon>
        <taxon>Cnidaria</taxon>
        <taxon>Anthozoa</taxon>
        <taxon>Octocorallia</taxon>
        <taxon>Malacalcyonacea</taxon>
        <taxon>Plexauridae</taxon>
        <taxon>Paramuricea</taxon>
    </lineage>
</organism>
<evidence type="ECO:0000256" key="1">
    <source>
        <dbReference type="ARBA" id="ARBA00008045"/>
    </source>
</evidence>
<proteinExistence type="inferred from homology"/>
<evidence type="ECO:0000313" key="5">
    <source>
        <dbReference type="EMBL" id="CAB4017411.1"/>
    </source>
</evidence>
<dbReference type="PANTHER" id="PTHR13303">
    <property type="entry name" value="PREFOLDIN SUBUNIT 2"/>
    <property type="match status" value="1"/>
</dbReference>
<dbReference type="CDD" id="cd23163">
    <property type="entry name" value="Prefoldin_2"/>
    <property type="match status" value="1"/>
</dbReference>
<protein>
    <submittedName>
        <fullName evidence="5">Prefoldin subunit 2</fullName>
    </submittedName>
</protein>
<dbReference type="Proteomes" id="UP001152795">
    <property type="component" value="Unassembled WGS sequence"/>
</dbReference>
<comment type="caution">
    <text evidence="5">The sequence shown here is derived from an EMBL/GenBank/DDBJ whole genome shotgun (WGS) entry which is preliminary data.</text>
</comment>
<feature type="region of interest" description="Disordered" evidence="4">
    <location>
        <begin position="107"/>
        <end position="146"/>
    </location>
</feature>
<dbReference type="Pfam" id="PF01920">
    <property type="entry name" value="Prefoldin_2"/>
    <property type="match status" value="1"/>
</dbReference>
<keyword evidence="6" id="KW-1185">Reference proteome</keyword>
<sequence length="146" mass="16619">MATNGKKNIKGNKGSLTQEQTIVKFNQLRQEQRNLLAKINELEMDQSEHSMVIENLKDIAPERKCFRLVGGVLVERTVKDVLPALTSNRDQIKILIGNLKSQLQAKSEELNSFKEQHNIRSQGEKQHTDKQKEEKTSGVLVPQTDK</sequence>
<dbReference type="FunFam" id="1.10.287.370:FF:000002">
    <property type="entry name" value="Prefoldin subunit 2"/>
    <property type="match status" value="1"/>
</dbReference>
<dbReference type="InterPro" id="IPR002777">
    <property type="entry name" value="PFD_beta-like"/>
</dbReference>
<dbReference type="GO" id="GO:0051082">
    <property type="term" value="F:unfolded protein binding"/>
    <property type="evidence" value="ECO:0007669"/>
    <property type="project" value="InterPro"/>
</dbReference>
<name>A0A7D9ETH8_PARCT</name>